<dbReference type="AlphaFoldDB" id="H0F4G6"/>
<sequence>MRFGDLTFDERFRYATDGQGRVIPFTPAEAAALALLAGHAGAILPRQRLLDATQRGDADALERSVDLLINRLRAKLGDSARAPRYIATSYGEGYSWIAAAAPELPETVYVAIGPVAGPERLRGDAAVQGFLAALAEALRELLPGERGVSLEPGARAEAAFRVEIGLRQDDLGVHCAVALREAAGGQALRADRLVIRPGEAPNLGRAAAACAASIKSEIWRNLTRARGGHAGPTDEPFELRMHRAATLLSRTPQSWLESAHELDKLRAEHPDDPQTALMDASHLYARLVLDLSSRPAELEPRIEALVFQALPHIRDNPMLMLAAAKLLCFVSRDHLDLAQALAEEAFAQGTAYASAFAVLGQLKLNRGLLAEAVEDFDQGIELAEPASEFQVFLMVLKCTTLVAMGDRAASEQANAVLYQTKPLTRMQLGLFLSHPDEALPDDLRLALLGLDGAMLRRLLAHYDYLFVRRVPIAQGRERMFRGIVAHMARHRAGEGLPPEVAASAPGLADGAGANAI</sequence>
<dbReference type="GO" id="GO:0003677">
    <property type="term" value="F:DNA binding"/>
    <property type="evidence" value="ECO:0007669"/>
    <property type="project" value="UniProtKB-UniRule"/>
</dbReference>
<reference evidence="4 5" key="1">
    <citation type="journal article" date="2012" name="J. Bacteriol.">
        <title>Genome sequence of the highly efficient arsenite-oxidizing bacterium Achromobacter arsenitoxydans SY8.</title>
        <authorList>
            <person name="Li X."/>
            <person name="Hu Y."/>
            <person name="Gong J."/>
            <person name="Lin Y."/>
            <person name="Johnstone L."/>
            <person name="Rensing C."/>
            <person name="Wang G."/>
        </authorList>
    </citation>
    <scope>NUCLEOTIDE SEQUENCE [LARGE SCALE GENOMIC DNA]</scope>
    <source>
        <strain evidence="4 5">SY8</strain>
    </source>
</reference>
<dbReference type="InterPro" id="IPR016032">
    <property type="entry name" value="Sig_transdc_resp-reg_C-effctor"/>
</dbReference>
<feature type="DNA-binding region" description="OmpR/PhoB-type" evidence="2">
    <location>
        <begin position="1"/>
        <end position="98"/>
    </location>
</feature>
<evidence type="ECO:0000256" key="1">
    <source>
        <dbReference type="ARBA" id="ARBA00023125"/>
    </source>
</evidence>
<dbReference type="OrthoDB" id="8647392at2"/>
<dbReference type="EMBL" id="AGUF01000035">
    <property type="protein sequence ID" value="EHK66783.1"/>
    <property type="molecule type" value="Genomic_DNA"/>
</dbReference>
<dbReference type="GO" id="GO:0000160">
    <property type="term" value="P:phosphorelay signal transduction system"/>
    <property type="evidence" value="ECO:0007669"/>
    <property type="project" value="InterPro"/>
</dbReference>
<dbReference type="Pfam" id="PF00486">
    <property type="entry name" value="Trans_reg_C"/>
    <property type="match status" value="1"/>
</dbReference>
<evidence type="ECO:0000256" key="2">
    <source>
        <dbReference type="PROSITE-ProRule" id="PRU01091"/>
    </source>
</evidence>
<evidence type="ECO:0000313" key="5">
    <source>
        <dbReference type="Proteomes" id="UP000003113"/>
    </source>
</evidence>
<dbReference type="Proteomes" id="UP000003113">
    <property type="component" value="Unassembled WGS sequence"/>
</dbReference>
<feature type="domain" description="OmpR/PhoB-type" evidence="3">
    <location>
        <begin position="1"/>
        <end position="98"/>
    </location>
</feature>
<dbReference type="SMART" id="SM00862">
    <property type="entry name" value="Trans_reg_C"/>
    <property type="match status" value="1"/>
</dbReference>
<proteinExistence type="predicted"/>
<dbReference type="InterPro" id="IPR001867">
    <property type="entry name" value="OmpR/PhoB-type_DNA-bd"/>
</dbReference>
<dbReference type="PATRIC" id="fig|477184.5.peg.1639"/>
<protein>
    <submittedName>
        <fullName evidence="4">Putative regulatory protein</fullName>
    </submittedName>
</protein>
<comment type="caution">
    <text evidence="4">The sequence shown here is derived from an EMBL/GenBank/DDBJ whole genome shotgun (WGS) entry which is preliminary data.</text>
</comment>
<dbReference type="PROSITE" id="PS51755">
    <property type="entry name" value="OMPR_PHOB"/>
    <property type="match status" value="1"/>
</dbReference>
<name>H0F4G6_9BURK</name>
<gene>
    <name evidence="4" type="ORF">KYC_08290</name>
</gene>
<evidence type="ECO:0000259" key="3">
    <source>
        <dbReference type="PROSITE" id="PS51755"/>
    </source>
</evidence>
<keyword evidence="5" id="KW-1185">Reference proteome</keyword>
<organism evidence="4 5">
    <name type="scientific">Achromobacter arsenitoxydans SY8</name>
    <dbReference type="NCBI Taxonomy" id="477184"/>
    <lineage>
        <taxon>Bacteria</taxon>
        <taxon>Pseudomonadati</taxon>
        <taxon>Pseudomonadota</taxon>
        <taxon>Betaproteobacteria</taxon>
        <taxon>Burkholderiales</taxon>
        <taxon>Alcaligenaceae</taxon>
        <taxon>Achromobacter</taxon>
    </lineage>
</organism>
<dbReference type="SUPFAM" id="SSF46894">
    <property type="entry name" value="C-terminal effector domain of the bipartite response regulators"/>
    <property type="match status" value="1"/>
</dbReference>
<dbReference type="STRING" id="477184.KYC_08290"/>
<keyword evidence="1 2" id="KW-0238">DNA-binding</keyword>
<dbReference type="InterPro" id="IPR036388">
    <property type="entry name" value="WH-like_DNA-bd_sf"/>
</dbReference>
<dbReference type="RefSeq" id="WP_008160854.1">
    <property type="nucleotide sequence ID" value="NZ_AGUF01000035.1"/>
</dbReference>
<evidence type="ECO:0000313" key="4">
    <source>
        <dbReference type="EMBL" id="EHK66783.1"/>
    </source>
</evidence>
<dbReference type="Gene3D" id="1.10.10.10">
    <property type="entry name" value="Winged helix-like DNA-binding domain superfamily/Winged helix DNA-binding domain"/>
    <property type="match status" value="1"/>
</dbReference>
<accession>H0F4G6</accession>
<dbReference type="GO" id="GO:0006355">
    <property type="term" value="P:regulation of DNA-templated transcription"/>
    <property type="evidence" value="ECO:0007669"/>
    <property type="project" value="InterPro"/>
</dbReference>
<dbReference type="eggNOG" id="COG0745">
    <property type="taxonomic scope" value="Bacteria"/>
</dbReference>